<accession>A0ACC2PTZ8</accession>
<evidence type="ECO:0000313" key="2">
    <source>
        <dbReference type="Proteomes" id="UP001239111"/>
    </source>
</evidence>
<reference evidence="1" key="1">
    <citation type="submission" date="2023-04" db="EMBL/GenBank/DDBJ databases">
        <title>A chromosome-level genome assembly of the parasitoid wasp Eretmocerus hayati.</title>
        <authorList>
            <person name="Zhong Y."/>
            <person name="Liu S."/>
            <person name="Liu Y."/>
        </authorList>
    </citation>
    <scope>NUCLEOTIDE SEQUENCE</scope>
    <source>
        <strain evidence="1">ZJU_SS_LIU_2023</strain>
    </source>
</reference>
<protein>
    <submittedName>
        <fullName evidence="1">Uncharacterized protein</fullName>
    </submittedName>
</protein>
<keyword evidence="2" id="KW-1185">Reference proteome</keyword>
<evidence type="ECO:0000313" key="1">
    <source>
        <dbReference type="EMBL" id="KAJ8686598.1"/>
    </source>
</evidence>
<organism evidence="1 2">
    <name type="scientific">Eretmocerus hayati</name>
    <dbReference type="NCBI Taxonomy" id="131215"/>
    <lineage>
        <taxon>Eukaryota</taxon>
        <taxon>Metazoa</taxon>
        <taxon>Ecdysozoa</taxon>
        <taxon>Arthropoda</taxon>
        <taxon>Hexapoda</taxon>
        <taxon>Insecta</taxon>
        <taxon>Pterygota</taxon>
        <taxon>Neoptera</taxon>
        <taxon>Endopterygota</taxon>
        <taxon>Hymenoptera</taxon>
        <taxon>Apocrita</taxon>
        <taxon>Proctotrupomorpha</taxon>
        <taxon>Chalcidoidea</taxon>
        <taxon>Aphelinidae</taxon>
        <taxon>Aphelininae</taxon>
        <taxon>Eretmocerus</taxon>
    </lineage>
</organism>
<gene>
    <name evidence="1" type="ORF">QAD02_022392</name>
</gene>
<proteinExistence type="predicted"/>
<dbReference type="Proteomes" id="UP001239111">
    <property type="component" value="Chromosome 1"/>
</dbReference>
<dbReference type="EMBL" id="CM056741">
    <property type="protein sequence ID" value="KAJ8686598.1"/>
    <property type="molecule type" value="Genomic_DNA"/>
</dbReference>
<name>A0ACC2PTZ8_9HYME</name>
<comment type="caution">
    <text evidence="1">The sequence shown here is derived from an EMBL/GenBank/DDBJ whole genome shotgun (WGS) entry which is preliminary data.</text>
</comment>
<sequence length="486" mass="55780">MMTDFERQMRMAAVEDRRIRIAAESVINAPTSPPIRPNYLAYNPRAPDSFNEILIAGMRYNGRMSNVRRFFCLFVTFDFLFTILMWLICIVISGSDVQESFIKEIVHYNIKTSLFDVVVAGAVRFVILLTFYGLLHADHWCTVALSTSLTCGFLISKVFLYDWTQSKQPVFEVFLILTSFVLVWSEIWFLDIKVIPQETLVREWFLGYANPERAPLLSSNLISPAIATENIASFYTPLDSPDQSDDENIVIRKNQGSNEQLSPTTITMKLPQDKIDEYKKQGENSVDKCYNLVCSDKWKNEKSNSHGDVIHSQTLPKPDGKIFKATATFDITAEKLSDFLQKKVDESVSWNKQTSEAKIIYVENDEHDIAYQATNTLANGAISPRDFIVWRYITRRGPYFMHGGYSVELPDVPPKKGYVRAEARLGGGYAIRDLPSEDGKEKCEFQWILNTDMKGWIPQRVIDMFSPEGMLEFLANLRDFLRTWKD</sequence>